<feature type="region of interest" description="Disordered" evidence="6">
    <location>
        <begin position="399"/>
        <end position="428"/>
    </location>
</feature>
<evidence type="ECO:0000256" key="5">
    <source>
        <dbReference type="ARBA" id="ARBA00023136"/>
    </source>
</evidence>
<dbReference type="GeneID" id="95524088"/>
<feature type="transmembrane region" description="Helical" evidence="7">
    <location>
        <begin position="99"/>
        <end position="117"/>
    </location>
</feature>
<evidence type="ECO:0000256" key="7">
    <source>
        <dbReference type="SAM" id="Phobius"/>
    </source>
</evidence>
<feature type="transmembrane region" description="Helical" evidence="7">
    <location>
        <begin position="249"/>
        <end position="272"/>
    </location>
</feature>
<feature type="transmembrane region" description="Helical" evidence="7">
    <location>
        <begin position="278"/>
        <end position="296"/>
    </location>
</feature>
<evidence type="ECO:0008006" key="10">
    <source>
        <dbReference type="Google" id="ProtNLM"/>
    </source>
</evidence>
<evidence type="ECO:0000256" key="1">
    <source>
        <dbReference type="ARBA" id="ARBA00004651"/>
    </source>
</evidence>
<comment type="subcellular location">
    <subcellularLocation>
        <location evidence="1">Cell membrane</location>
        <topology evidence="1">Multi-pass membrane protein</topology>
    </subcellularLocation>
</comment>
<dbReference type="Proteomes" id="UP000252698">
    <property type="component" value="Chromosome"/>
</dbReference>
<dbReference type="PANTHER" id="PTHR23513:SF6">
    <property type="entry name" value="MAJOR FACILITATOR SUPERFAMILY ASSOCIATED DOMAIN-CONTAINING PROTEIN"/>
    <property type="match status" value="1"/>
</dbReference>
<feature type="transmembrane region" description="Helical" evidence="7">
    <location>
        <begin position="367"/>
        <end position="385"/>
    </location>
</feature>
<protein>
    <recommendedName>
        <fullName evidence="10">MFS transporter</fullName>
    </recommendedName>
</protein>
<accession>A0A2Z5JNB6</accession>
<feature type="transmembrane region" description="Helical" evidence="7">
    <location>
        <begin position="15"/>
        <end position="36"/>
    </location>
</feature>
<feature type="transmembrane region" description="Helical" evidence="7">
    <location>
        <begin position="213"/>
        <end position="237"/>
    </location>
</feature>
<proteinExistence type="predicted"/>
<keyword evidence="2" id="KW-1003">Cell membrane</keyword>
<dbReference type="Gene3D" id="1.20.1250.20">
    <property type="entry name" value="MFS general substrate transporter like domains"/>
    <property type="match status" value="1"/>
</dbReference>
<dbReference type="EMBL" id="CP027306">
    <property type="protein sequence ID" value="AXE81749.1"/>
    <property type="molecule type" value="Genomic_DNA"/>
</dbReference>
<dbReference type="GO" id="GO:0022857">
    <property type="term" value="F:transmembrane transporter activity"/>
    <property type="evidence" value="ECO:0007669"/>
    <property type="project" value="InterPro"/>
</dbReference>
<feature type="transmembrane region" description="Helical" evidence="7">
    <location>
        <begin position="156"/>
        <end position="180"/>
    </location>
</feature>
<keyword evidence="4 7" id="KW-1133">Transmembrane helix</keyword>
<feature type="compositionally biased region" description="Low complexity" evidence="6">
    <location>
        <begin position="399"/>
        <end position="411"/>
    </location>
</feature>
<evidence type="ECO:0000313" key="9">
    <source>
        <dbReference type="Proteomes" id="UP000252698"/>
    </source>
</evidence>
<feature type="transmembrane region" description="Helical" evidence="7">
    <location>
        <begin position="42"/>
        <end position="63"/>
    </location>
</feature>
<evidence type="ECO:0000256" key="3">
    <source>
        <dbReference type="ARBA" id="ARBA00022692"/>
    </source>
</evidence>
<evidence type="ECO:0000256" key="4">
    <source>
        <dbReference type="ARBA" id="ARBA00022989"/>
    </source>
</evidence>
<dbReference type="Pfam" id="PF07690">
    <property type="entry name" value="MFS_1"/>
    <property type="match status" value="1"/>
</dbReference>
<evidence type="ECO:0000256" key="2">
    <source>
        <dbReference type="ARBA" id="ARBA00022475"/>
    </source>
</evidence>
<reference evidence="8 9" key="1">
    <citation type="journal article" date="2018" name="Front. Microbiol.">
        <title>Genome Sequencing of Streptomyces atratus SCSIOZH16 and Activation Production of Nocardamine via Metabolic Engineering.</title>
        <authorList>
            <person name="Li Y."/>
            <person name="Zhang C."/>
            <person name="Liu C."/>
            <person name="Ju J."/>
            <person name="Ma J."/>
        </authorList>
    </citation>
    <scope>NUCLEOTIDE SEQUENCE [LARGE SCALE GENOMIC DNA]</scope>
    <source>
        <strain evidence="8 9">SCSIO_ZH16</strain>
    </source>
</reference>
<dbReference type="PANTHER" id="PTHR23513">
    <property type="entry name" value="INTEGRAL MEMBRANE EFFLUX PROTEIN-RELATED"/>
    <property type="match status" value="1"/>
</dbReference>
<dbReference type="InterPro" id="IPR036259">
    <property type="entry name" value="MFS_trans_sf"/>
</dbReference>
<gene>
    <name evidence="8" type="ORF">C5746_37855</name>
</gene>
<dbReference type="KEGG" id="sata:C5746_37855"/>
<dbReference type="SUPFAM" id="SSF103473">
    <property type="entry name" value="MFS general substrate transporter"/>
    <property type="match status" value="1"/>
</dbReference>
<dbReference type="CDD" id="cd06173">
    <property type="entry name" value="MFS_MefA_like"/>
    <property type="match status" value="1"/>
</dbReference>
<name>A0A2Z5JNB6_STRAR</name>
<keyword evidence="3 7" id="KW-0812">Transmembrane</keyword>
<feature type="transmembrane region" description="Helical" evidence="7">
    <location>
        <begin position="75"/>
        <end position="93"/>
    </location>
</feature>
<dbReference type="InterPro" id="IPR011701">
    <property type="entry name" value="MFS"/>
</dbReference>
<evidence type="ECO:0000313" key="8">
    <source>
        <dbReference type="EMBL" id="AXE81749.1"/>
    </source>
</evidence>
<dbReference type="RefSeq" id="WP_114248155.1">
    <property type="nucleotide sequence ID" value="NZ_CP027306.1"/>
</dbReference>
<dbReference type="AlphaFoldDB" id="A0A2Z5JNB6"/>
<sequence>MWALLRRNAQFRRMFAGEAVSSFGDSAMFLSLAIWAKDLTGSNAAAGLVMLALTVPGLSAPLLGHLVDRVHRKPLLVRMYGGMAVLVLSLLAVRGSGQLWIIYVVALAYGVLVSTPARQALLKDLLPSSEAVQARSLLIATREGVRIASPVAGAGVYVAFGGVALAVLGALTLSAAALLIGSVKVVESEPDPVEESFGTSLSAGLRYLRGTPLLFRLTLAMVVFLGGIGMLETAAFAAVDHGLGRPAAFVGVMASIQGAGSALGGLISGTVIRRLGDVGTSCVGYGLVAVGLLLCVSRDVALFLVGTTLIGAGLPFVAVVLGAAVHLYAPARMQGRVNATVNTAKDGAQTLSLTAGAALIGVLDYRVMYLVMTVTTVACAVSLLVRSIPAPQVVPSVADAPADDAPAPGAAHAREQDSAAPAGEPRMG</sequence>
<evidence type="ECO:0000256" key="6">
    <source>
        <dbReference type="SAM" id="MobiDB-lite"/>
    </source>
</evidence>
<keyword evidence="5 7" id="KW-0472">Membrane</keyword>
<feature type="transmembrane region" description="Helical" evidence="7">
    <location>
        <begin position="303"/>
        <end position="329"/>
    </location>
</feature>
<dbReference type="GO" id="GO:0005886">
    <property type="term" value="C:plasma membrane"/>
    <property type="evidence" value="ECO:0007669"/>
    <property type="project" value="UniProtKB-SubCell"/>
</dbReference>
<organism evidence="8 9">
    <name type="scientific">Streptomyces atratus</name>
    <dbReference type="NCBI Taxonomy" id="1893"/>
    <lineage>
        <taxon>Bacteria</taxon>
        <taxon>Bacillati</taxon>
        <taxon>Actinomycetota</taxon>
        <taxon>Actinomycetes</taxon>
        <taxon>Kitasatosporales</taxon>
        <taxon>Streptomycetaceae</taxon>
        <taxon>Streptomyces</taxon>
    </lineage>
</organism>